<dbReference type="PANTHER" id="PTHR34765">
    <property type="entry name" value="CASPASE RECRUITMENT DOMAIN-CONTAINING PROTEIN 19"/>
    <property type="match status" value="1"/>
</dbReference>
<keyword evidence="3" id="KW-1185">Reference proteome</keyword>
<name>A0A8C5B1U0_GADMO</name>
<dbReference type="GeneTree" id="ENSGT00940000164282"/>
<reference evidence="2" key="2">
    <citation type="submission" date="2025-08" db="UniProtKB">
        <authorList>
            <consortium name="Ensembl"/>
        </authorList>
    </citation>
    <scope>IDENTIFICATION</scope>
</reference>
<dbReference type="Ensembl" id="ENSGMOT00000062802.1">
    <property type="protein sequence ID" value="ENSGMOP00000040080.1"/>
    <property type="gene ID" value="ENSGMOG00000024353.1"/>
</dbReference>
<dbReference type="AlphaFoldDB" id="A0A8C5B1U0"/>
<keyword evidence="1" id="KW-0472">Membrane</keyword>
<evidence type="ECO:0008006" key="4">
    <source>
        <dbReference type="Google" id="ProtNLM"/>
    </source>
</evidence>
<organism evidence="2 3">
    <name type="scientific">Gadus morhua</name>
    <name type="common">Atlantic cod</name>
    <dbReference type="NCBI Taxonomy" id="8049"/>
    <lineage>
        <taxon>Eukaryota</taxon>
        <taxon>Metazoa</taxon>
        <taxon>Chordata</taxon>
        <taxon>Craniata</taxon>
        <taxon>Vertebrata</taxon>
        <taxon>Euteleostomi</taxon>
        <taxon>Actinopterygii</taxon>
        <taxon>Neopterygii</taxon>
        <taxon>Teleostei</taxon>
        <taxon>Neoteleostei</taxon>
        <taxon>Acanthomorphata</taxon>
        <taxon>Zeiogadaria</taxon>
        <taxon>Gadariae</taxon>
        <taxon>Gadiformes</taxon>
        <taxon>Gadoidei</taxon>
        <taxon>Gadidae</taxon>
        <taxon>Gadus</taxon>
    </lineage>
</organism>
<feature type="transmembrane region" description="Helical" evidence="1">
    <location>
        <begin position="100"/>
        <end position="119"/>
    </location>
</feature>
<protein>
    <recommendedName>
        <fullName evidence="4">CARD domain-containing protein</fullName>
    </recommendedName>
</protein>
<accession>A0A8C5B1U0</accession>
<keyword evidence="1" id="KW-1133">Transmembrane helix</keyword>
<dbReference type="PANTHER" id="PTHR34765:SF1">
    <property type="entry name" value="CASPASE RECRUITMENT DOMAIN-CONTAINING PROTEIN 19"/>
    <property type="match status" value="1"/>
</dbReference>
<dbReference type="InterPro" id="IPR011029">
    <property type="entry name" value="DEATH-like_dom_sf"/>
</dbReference>
<dbReference type="GO" id="GO:0005739">
    <property type="term" value="C:mitochondrion"/>
    <property type="evidence" value="ECO:0007669"/>
    <property type="project" value="TreeGrafter"/>
</dbReference>
<dbReference type="InterPro" id="IPR043574">
    <property type="entry name" value="CARD19"/>
</dbReference>
<sequence length="141" mass="16150">MAAARNIDDYRDHLLQRDAQFLCGHQRMDTALLDRLILNDHEAQRFRNPAAATRGRLSGLLAHLQQEGDEACLGFYQALQLHAEDLYCTLPSRVSLRGPWFYLSCFCLTVGLTALYYYGGESYTPIERWLCVEPALFAQYN</sequence>
<reference evidence="2" key="3">
    <citation type="submission" date="2025-09" db="UniProtKB">
        <authorList>
            <consortium name="Ensembl"/>
        </authorList>
    </citation>
    <scope>IDENTIFICATION</scope>
</reference>
<evidence type="ECO:0000313" key="3">
    <source>
        <dbReference type="Proteomes" id="UP000694546"/>
    </source>
</evidence>
<keyword evidence="1" id="KW-0812">Transmembrane</keyword>
<evidence type="ECO:0000256" key="1">
    <source>
        <dbReference type="SAM" id="Phobius"/>
    </source>
</evidence>
<reference evidence="2" key="1">
    <citation type="submission" date="2019-07" db="EMBL/GenBank/DDBJ databases">
        <authorList>
            <consortium name="Wellcome Sanger Institute Data Sharing"/>
        </authorList>
    </citation>
    <scope>NUCLEOTIDE SEQUENCE [LARGE SCALE GENOMIC DNA]</scope>
</reference>
<proteinExistence type="predicted"/>
<dbReference type="Gene3D" id="1.10.533.10">
    <property type="entry name" value="Death Domain, Fas"/>
    <property type="match status" value="1"/>
</dbReference>
<evidence type="ECO:0000313" key="2">
    <source>
        <dbReference type="Ensembl" id="ENSGMOP00000040080.1"/>
    </source>
</evidence>
<dbReference type="Proteomes" id="UP000694546">
    <property type="component" value="Chromosome 1"/>
</dbReference>